<sequence length="128" mass="13982">MRFRMSRPVPEGVKSYRVTRDRAGRWHIAFAYIPAPIPGPGNGATVGVDRGVAVAAATSAGDLLRVPGLTPGEARRLGLLRRRLSRAAPGGGRRARLRAAIARLMARQVDRRRNWVEQTSTTLARSFV</sequence>
<accession>A0ABN3KKX3</accession>
<evidence type="ECO:0000313" key="1">
    <source>
        <dbReference type="EMBL" id="GAA2460242.1"/>
    </source>
</evidence>
<comment type="caution">
    <text evidence="1">The sequence shown here is derived from an EMBL/GenBank/DDBJ whole genome shotgun (WGS) entry which is preliminary data.</text>
</comment>
<evidence type="ECO:0000313" key="2">
    <source>
        <dbReference type="Proteomes" id="UP001501231"/>
    </source>
</evidence>
<reference evidence="1 2" key="1">
    <citation type="journal article" date="2019" name="Int. J. Syst. Evol. Microbiol.">
        <title>The Global Catalogue of Microorganisms (GCM) 10K type strain sequencing project: providing services to taxonomists for standard genome sequencing and annotation.</title>
        <authorList>
            <consortium name="The Broad Institute Genomics Platform"/>
            <consortium name="The Broad Institute Genome Sequencing Center for Infectious Disease"/>
            <person name="Wu L."/>
            <person name="Ma J."/>
        </authorList>
    </citation>
    <scope>NUCLEOTIDE SEQUENCE [LARGE SCALE GENOMIC DNA]</scope>
    <source>
        <strain evidence="1 2">JCM 3325</strain>
    </source>
</reference>
<dbReference type="Proteomes" id="UP001501231">
    <property type="component" value="Unassembled WGS sequence"/>
</dbReference>
<organism evidence="1 2">
    <name type="scientific">Actinomadura vinacea</name>
    <dbReference type="NCBI Taxonomy" id="115336"/>
    <lineage>
        <taxon>Bacteria</taxon>
        <taxon>Bacillati</taxon>
        <taxon>Actinomycetota</taxon>
        <taxon>Actinomycetes</taxon>
        <taxon>Streptosporangiales</taxon>
        <taxon>Thermomonosporaceae</taxon>
        <taxon>Actinomadura</taxon>
    </lineage>
</organism>
<keyword evidence="2" id="KW-1185">Reference proteome</keyword>
<name>A0ABN3KKX3_9ACTN</name>
<gene>
    <name evidence="1" type="ORF">GCM10010191_95860</name>
</gene>
<dbReference type="EMBL" id="BAAARW010000052">
    <property type="protein sequence ID" value="GAA2460242.1"/>
    <property type="molecule type" value="Genomic_DNA"/>
</dbReference>
<protein>
    <recommendedName>
        <fullName evidence="3">Transposase</fullName>
    </recommendedName>
</protein>
<evidence type="ECO:0008006" key="3">
    <source>
        <dbReference type="Google" id="ProtNLM"/>
    </source>
</evidence>
<proteinExistence type="predicted"/>